<feature type="non-terminal residue" evidence="1">
    <location>
        <position position="1"/>
    </location>
</feature>
<accession>A0A9N9IAY1</accession>
<proteinExistence type="predicted"/>
<protein>
    <submittedName>
        <fullName evidence="1">4195_t:CDS:1</fullName>
    </submittedName>
</protein>
<gene>
    <name evidence="1" type="ORF">FMOSSE_LOCUS15562</name>
</gene>
<reference evidence="1" key="1">
    <citation type="submission" date="2021-06" db="EMBL/GenBank/DDBJ databases">
        <authorList>
            <person name="Kallberg Y."/>
            <person name="Tangrot J."/>
            <person name="Rosling A."/>
        </authorList>
    </citation>
    <scope>NUCLEOTIDE SEQUENCE</scope>
    <source>
        <strain evidence="1">87-6 pot B 2015</strain>
    </source>
</reference>
<dbReference type="EMBL" id="CAJVPP010016349">
    <property type="protein sequence ID" value="CAG8729304.1"/>
    <property type="molecule type" value="Genomic_DNA"/>
</dbReference>
<evidence type="ECO:0000313" key="2">
    <source>
        <dbReference type="Proteomes" id="UP000789375"/>
    </source>
</evidence>
<dbReference type="Proteomes" id="UP000789375">
    <property type="component" value="Unassembled WGS sequence"/>
</dbReference>
<feature type="non-terminal residue" evidence="1">
    <location>
        <position position="66"/>
    </location>
</feature>
<sequence length="66" mass="7913">QMAKAIQKIYNNPNDPLNPLEDFIIDKDIEYMGKYAKDFHLPLTDRSRIWFKELHINDDIYNNTLT</sequence>
<comment type="caution">
    <text evidence="1">The sequence shown here is derived from an EMBL/GenBank/DDBJ whole genome shotgun (WGS) entry which is preliminary data.</text>
</comment>
<organism evidence="1 2">
    <name type="scientific">Funneliformis mosseae</name>
    <name type="common">Endomycorrhizal fungus</name>
    <name type="synonym">Glomus mosseae</name>
    <dbReference type="NCBI Taxonomy" id="27381"/>
    <lineage>
        <taxon>Eukaryota</taxon>
        <taxon>Fungi</taxon>
        <taxon>Fungi incertae sedis</taxon>
        <taxon>Mucoromycota</taxon>
        <taxon>Glomeromycotina</taxon>
        <taxon>Glomeromycetes</taxon>
        <taxon>Glomerales</taxon>
        <taxon>Glomeraceae</taxon>
        <taxon>Funneliformis</taxon>
    </lineage>
</organism>
<name>A0A9N9IAY1_FUNMO</name>
<keyword evidence="2" id="KW-1185">Reference proteome</keyword>
<dbReference type="AlphaFoldDB" id="A0A9N9IAY1"/>
<evidence type="ECO:0000313" key="1">
    <source>
        <dbReference type="EMBL" id="CAG8729304.1"/>
    </source>
</evidence>